<dbReference type="InterPro" id="IPR013099">
    <property type="entry name" value="K_chnl_dom"/>
</dbReference>
<dbReference type="Gene3D" id="1.10.287.70">
    <property type="match status" value="1"/>
</dbReference>
<comment type="caution">
    <text evidence="3">The sequence shown here is derived from an EMBL/GenBank/DDBJ whole genome shotgun (WGS) entry which is preliminary data.</text>
</comment>
<dbReference type="RefSeq" id="WP_323305859.1">
    <property type="nucleotide sequence ID" value="NZ_JAYGHX010000006.1"/>
</dbReference>
<dbReference type="Proteomes" id="UP001304461">
    <property type="component" value="Unassembled WGS sequence"/>
</dbReference>
<keyword evidence="1" id="KW-0472">Membrane</keyword>
<evidence type="ECO:0000256" key="1">
    <source>
        <dbReference type="SAM" id="Phobius"/>
    </source>
</evidence>
<dbReference type="SUPFAM" id="SSF81324">
    <property type="entry name" value="Voltage-gated potassium channels"/>
    <property type="match status" value="1"/>
</dbReference>
<feature type="transmembrane region" description="Helical" evidence="1">
    <location>
        <begin position="48"/>
        <end position="70"/>
    </location>
</feature>
<keyword evidence="4" id="KW-1185">Reference proteome</keyword>
<proteinExistence type="predicted"/>
<evidence type="ECO:0000259" key="2">
    <source>
        <dbReference type="Pfam" id="PF07885"/>
    </source>
</evidence>
<name>A0ABU5RVS7_9CYAN</name>
<reference evidence="3 4" key="1">
    <citation type="submission" date="2023-12" db="EMBL/GenBank/DDBJ databases">
        <title>Baltic Sea Cyanobacteria.</title>
        <authorList>
            <person name="Delbaje E."/>
            <person name="Fewer D.P."/>
            <person name="Shishido T.K."/>
        </authorList>
    </citation>
    <scope>NUCLEOTIDE SEQUENCE [LARGE SCALE GENOMIC DNA]</scope>
    <source>
        <strain evidence="3 4">UHCC 0139</strain>
    </source>
</reference>
<protein>
    <submittedName>
        <fullName evidence="3">Ion channel</fullName>
    </submittedName>
</protein>
<evidence type="ECO:0000313" key="4">
    <source>
        <dbReference type="Proteomes" id="UP001304461"/>
    </source>
</evidence>
<feature type="transmembrane region" description="Helical" evidence="1">
    <location>
        <begin position="149"/>
        <end position="168"/>
    </location>
</feature>
<feature type="transmembrane region" description="Helical" evidence="1">
    <location>
        <begin position="12"/>
        <end position="36"/>
    </location>
</feature>
<evidence type="ECO:0000313" key="3">
    <source>
        <dbReference type="EMBL" id="MEA5391877.1"/>
    </source>
</evidence>
<feature type="transmembrane region" description="Helical" evidence="1">
    <location>
        <begin position="109"/>
        <end position="129"/>
    </location>
</feature>
<accession>A0ABU5RVS7</accession>
<feature type="transmembrane region" description="Helical" evidence="1">
    <location>
        <begin position="76"/>
        <end position="97"/>
    </location>
</feature>
<gene>
    <name evidence="3" type="ORF">VB738_11475</name>
</gene>
<feature type="domain" description="Potassium channel" evidence="2">
    <location>
        <begin position="150"/>
        <end position="194"/>
    </location>
</feature>
<organism evidence="3 4">
    <name type="scientific">Cyanobium gracile UHCC 0139</name>
    <dbReference type="NCBI Taxonomy" id="3110308"/>
    <lineage>
        <taxon>Bacteria</taxon>
        <taxon>Bacillati</taxon>
        <taxon>Cyanobacteriota</taxon>
        <taxon>Cyanophyceae</taxon>
        <taxon>Synechococcales</taxon>
        <taxon>Prochlorococcaceae</taxon>
        <taxon>Cyanobium</taxon>
    </lineage>
</organism>
<keyword evidence="1" id="KW-1133">Transmembrane helix</keyword>
<dbReference type="EMBL" id="JAYGHX010000006">
    <property type="protein sequence ID" value="MEA5391877.1"/>
    <property type="molecule type" value="Genomic_DNA"/>
</dbReference>
<sequence length="223" mass="23590">MPITATRGLPGQVLLALVFNLLILQSILTLPVIGVVSYARLRQEGFRWIGVVGGLGLWLPVLTGTWHGGLFRVAEMVLLSLFFLATSMRLVGLLARVPRVNGQVMAGAAAGYLHLGLTGGVLATATQVLVPGSFNLGASASHQLLLDRLTYFSFVTIAGVGYGDVLPANAVGERFVILLSVASTLYVALLVGLLLGRFIASEEVVMLEDDVLGLDRVDGPRNP</sequence>
<keyword evidence="1" id="KW-0812">Transmembrane</keyword>
<dbReference type="Pfam" id="PF07885">
    <property type="entry name" value="Ion_trans_2"/>
    <property type="match status" value="1"/>
</dbReference>
<feature type="transmembrane region" description="Helical" evidence="1">
    <location>
        <begin position="175"/>
        <end position="200"/>
    </location>
</feature>